<sequence length="637" mass="70613">MFYSQELLSKKGALGTIWAAAHSLKKLTKEDVFDSNISSFVDKILLDEVPAATYRILAYLLLGVVRIYSMKVEYLFCDCNNVLSEVRHFITSAKIDADIELMCAPYSSITVPERFELDAFDLEIIEDLNRDHHTKMQEEITLKDKDDGISSPSFQQSYMEEDTSNLGGFSAVHATCNDHYSMSNTTAEMVASTLHNIRNLDRSMDKFQNYRFSLEDCLPPMLFDEDEERADPSRKFHEDSQKDGVEMNPSNSPIMLGDGGIPEGNAELLDDKERADPSRKFHEDSQKDGVEMNPPNSPKTLGDGGRPEGNAESLDEEHANSANKEFSNFTGLQNEKIQIIPPRCPISIYIDTTPESKVPNSPGAYRILPVFYNYVYHSGINCLYPVLGVRTPGLMAVGTPATKEGARVSQKRKSIYDAKEIDIANNVYKAGLDDPGESARVSRKQKCLYDANGIVIRNEVYKAGLDDPSELVKKRKKAALRDNANQISEKTFFQPLIPGVSINFRSLSLLSEKEQKSPEKKDTIITPTKTLSIGSLGSHETPAEISVTPSSHVTNSVSQCYNNTCGSTNSERLGSATSFASVDREFSAIGDLKFDGSSMSFATVDGELSPVEDPEYDESLTTQEENSVLSLVMTEGR</sequence>
<dbReference type="GO" id="GO:0008278">
    <property type="term" value="C:cohesin complex"/>
    <property type="evidence" value="ECO:0007669"/>
    <property type="project" value="InterPro"/>
</dbReference>
<feature type="region of interest" description="Disordered" evidence="3">
    <location>
        <begin position="228"/>
        <end position="320"/>
    </location>
</feature>
<dbReference type="GO" id="GO:0005634">
    <property type="term" value="C:nucleus"/>
    <property type="evidence" value="ECO:0007669"/>
    <property type="project" value="UniProtKB-SubCell"/>
</dbReference>
<dbReference type="InterPro" id="IPR039781">
    <property type="entry name" value="Rad21/Rec8-like"/>
</dbReference>
<comment type="caution">
    <text evidence="5">The sequence shown here is derived from an EMBL/GenBank/DDBJ whole genome shotgun (WGS) entry which is preliminary data.</text>
</comment>
<dbReference type="STRING" id="79200.A0A161ZVF5"/>
<dbReference type="Gramene" id="KZM90870">
    <property type="protein sequence ID" value="KZM90870"/>
    <property type="gene ID" value="DCAR_021765"/>
</dbReference>
<dbReference type="GO" id="GO:0003682">
    <property type="term" value="F:chromatin binding"/>
    <property type="evidence" value="ECO:0007669"/>
    <property type="project" value="TreeGrafter"/>
</dbReference>
<organism evidence="5">
    <name type="scientific">Daucus carota subsp. sativus</name>
    <name type="common">Carrot</name>
    <dbReference type="NCBI Taxonomy" id="79200"/>
    <lineage>
        <taxon>Eukaryota</taxon>
        <taxon>Viridiplantae</taxon>
        <taxon>Streptophyta</taxon>
        <taxon>Embryophyta</taxon>
        <taxon>Tracheophyta</taxon>
        <taxon>Spermatophyta</taxon>
        <taxon>Magnoliopsida</taxon>
        <taxon>eudicotyledons</taxon>
        <taxon>Gunneridae</taxon>
        <taxon>Pentapetalae</taxon>
        <taxon>asterids</taxon>
        <taxon>campanulids</taxon>
        <taxon>Apiales</taxon>
        <taxon>Apiaceae</taxon>
        <taxon>Apioideae</taxon>
        <taxon>Scandiceae</taxon>
        <taxon>Daucinae</taxon>
        <taxon>Daucus</taxon>
        <taxon>Daucus sect. Daucus</taxon>
    </lineage>
</organism>
<dbReference type="EMBL" id="LNRQ01000006">
    <property type="protein sequence ID" value="KZM90870.1"/>
    <property type="molecule type" value="Genomic_DNA"/>
</dbReference>
<dbReference type="PANTHER" id="PTHR12585">
    <property type="entry name" value="SCC1 / RAD21 FAMILY MEMBER"/>
    <property type="match status" value="1"/>
</dbReference>
<dbReference type="InterPro" id="IPR006910">
    <property type="entry name" value="Rad21_Rec8_N"/>
</dbReference>
<feature type="compositionally biased region" description="Basic and acidic residues" evidence="3">
    <location>
        <begin position="269"/>
        <end position="290"/>
    </location>
</feature>
<protein>
    <recommendedName>
        <fullName evidence="4">Rad21/Rec8-like protein N-terminal domain-containing protein</fullName>
    </recommendedName>
</protein>
<dbReference type="PANTHER" id="PTHR12585:SF73">
    <property type="entry name" value="SISTER CHROMATID COHESION 1 PROTEIN 2"/>
    <property type="match status" value="1"/>
</dbReference>
<evidence type="ECO:0000256" key="1">
    <source>
        <dbReference type="ARBA" id="ARBA00004123"/>
    </source>
</evidence>
<dbReference type="Pfam" id="PF04825">
    <property type="entry name" value="Rad21_Rec8_N"/>
    <property type="match status" value="1"/>
</dbReference>
<dbReference type="GO" id="GO:1990414">
    <property type="term" value="P:replication-born double-strand break repair via sister chromatid exchange"/>
    <property type="evidence" value="ECO:0007669"/>
    <property type="project" value="TreeGrafter"/>
</dbReference>
<name>A0A161ZVF5_DAUCS</name>
<feature type="compositionally biased region" description="Basic and acidic residues" evidence="3">
    <location>
        <begin position="230"/>
        <end position="245"/>
    </location>
</feature>
<dbReference type="AlphaFoldDB" id="A0A161ZVF5"/>
<comment type="subcellular location">
    <subcellularLocation>
        <location evidence="1">Nucleus</location>
    </subcellularLocation>
</comment>
<gene>
    <name evidence="5" type="ORF">DCAR_021765</name>
</gene>
<evidence type="ECO:0000256" key="2">
    <source>
        <dbReference type="ARBA" id="ARBA00023242"/>
    </source>
</evidence>
<proteinExistence type="predicted"/>
<feature type="domain" description="Rad21/Rec8-like protein N-terminal" evidence="4">
    <location>
        <begin position="1"/>
        <end position="97"/>
    </location>
</feature>
<dbReference type="GO" id="GO:0007062">
    <property type="term" value="P:sister chromatid cohesion"/>
    <property type="evidence" value="ECO:0007669"/>
    <property type="project" value="InterPro"/>
</dbReference>
<accession>A0A161ZVF5</accession>
<reference evidence="5" key="1">
    <citation type="journal article" date="2016" name="Nat. Genet.">
        <title>A high-quality carrot genome assembly provides new insights into carotenoid accumulation and asterid genome evolution.</title>
        <authorList>
            <person name="Iorizzo M."/>
            <person name="Ellison S."/>
            <person name="Senalik D."/>
            <person name="Zeng P."/>
            <person name="Satapoomin P."/>
            <person name="Huang J."/>
            <person name="Bowman M."/>
            <person name="Iovene M."/>
            <person name="Sanseverino W."/>
            <person name="Cavagnaro P."/>
            <person name="Yildiz M."/>
            <person name="Macko-Podgorni A."/>
            <person name="Moranska E."/>
            <person name="Grzebelus E."/>
            <person name="Grzebelus D."/>
            <person name="Ashrafi H."/>
            <person name="Zheng Z."/>
            <person name="Cheng S."/>
            <person name="Spooner D."/>
            <person name="Van Deynze A."/>
            <person name="Simon P."/>
        </authorList>
    </citation>
    <scope>NUCLEOTIDE SEQUENCE [LARGE SCALE GENOMIC DNA]</scope>
    <source>
        <tissue evidence="5">Leaf</tissue>
    </source>
</reference>
<dbReference type="CDD" id="cd21793">
    <property type="entry name" value="Rad21_Rec8_M_AtSYN1-like"/>
    <property type="match status" value="1"/>
</dbReference>
<evidence type="ECO:0000313" key="5">
    <source>
        <dbReference type="EMBL" id="KZM90870.1"/>
    </source>
</evidence>
<evidence type="ECO:0000259" key="4">
    <source>
        <dbReference type="Pfam" id="PF04825"/>
    </source>
</evidence>
<keyword evidence="2" id="KW-0539">Nucleus</keyword>
<evidence type="ECO:0000256" key="3">
    <source>
        <dbReference type="SAM" id="MobiDB-lite"/>
    </source>
</evidence>